<feature type="domain" description="Trigger factor ribosome-binding bacterial" evidence="1">
    <location>
        <begin position="1"/>
        <end position="147"/>
    </location>
</feature>
<dbReference type="Proteomes" id="UP000297861">
    <property type="component" value="Unassembled WGS sequence"/>
</dbReference>
<comment type="caution">
    <text evidence="2">The sequence shown here is derived from an EMBL/GenBank/DDBJ whole genome shotgun (WGS) entry which is preliminary data.</text>
</comment>
<gene>
    <name evidence="2" type="primary">tig</name>
    <name evidence="2" type="ORF">E2605_05900</name>
</gene>
<dbReference type="PANTHER" id="PTHR30560">
    <property type="entry name" value="TRIGGER FACTOR CHAPERONE AND PEPTIDYL-PROLYL CIS/TRANS ISOMERASE"/>
    <property type="match status" value="1"/>
</dbReference>
<dbReference type="InterPro" id="IPR008881">
    <property type="entry name" value="Trigger_fac_ribosome-bd_bac"/>
</dbReference>
<evidence type="ECO:0000313" key="3">
    <source>
        <dbReference type="Proteomes" id="UP000297861"/>
    </source>
</evidence>
<dbReference type="EMBL" id="SOML01000003">
    <property type="protein sequence ID" value="TFD97200.1"/>
    <property type="molecule type" value="Genomic_DNA"/>
</dbReference>
<dbReference type="InterPro" id="IPR027304">
    <property type="entry name" value="Trigger_fact/SurA_dom_sf"/>
</dbReference>
<dbReference type="GO" id="GO:0044183">
    <property type="term" value="F:protein folding chaperone"/>
    <property type="evidence" value="ECO:0007669"/>
    <property type="project" value="TreeGrafter"/>
</dbReference>
<dbReference type="GO" id="GO:0003755">
    <property type="term" value="F:peptidyl-prolyl cis-trans isomerase activity"/>
    <property type="evidence" value="ECO:0007669"/>
    <property type="project" value="UniProtKB-EC"/>
</dbReference>
<dbReference type="EC" id="5.2.1.8" evidence="2"/>
<accession>A0A4Y8L812</accession>
<dbReference type="GO" id="GO:0043022">
    <property type="term" value="F:ribosome binding"/>
    <property type="evidence" value="ECO:0007669"/>
    <property type="project" value="TreeGrafter"/>
</dbReference>
<dbReference type="Gene3D" id="3.30.70.1050">
    <property type="entry name" value="Trigger factor ribosome-binding domain"/>
    <property type="match status" value="1"/>
</dbReference>
<evidence type="ECO:0000259" key="1">
    <source>
        <dbReference type="Pfam" id="PF05697"/>
    </source>
</evidence>
<dbReference type="GO" id="GO:0015031">
    <property type="term" value="P:protein transport"/>
    <property type="evidence" value="ECO:0007669"/>
    <property type="project" value="InterPro"/>
</dbReference>
<name>A0A4Y8L812_9BACT</name>
<dbReference type="NCBIfam" id="TIGR00115">
    <property type="entry name" value="tig"/>
    <property type="match status" value="1"/>
</dbReference>
<evidence type="ECO:0000313" key="2">
    <source>
        <dbReference type="EMBL" id="TFD97200.1"/>
    </source>
</evidence>
<dbReference type="Pfam" id="PF05697">
    <property type="entry name" value="Trigger_N"/>
    <property type="match status" value="1"/>
</dbReference>
<dbReference type="GO" id="GO:0051083">
    <property type="term" value="P:'de novo' cotranslational protein folding"/>
    <property type="evidence" value="ECO:0007669"/>
    <property type="project" value="TreeGrafter"/>
</dbReference>
<sequence>MDTSLISVDSVNAILKIEVKKADYQVKVDEAVKTFRKKANVPGFRPGTVPVGMVKKMYGKSILADEVNKLVGEGIYNYIQENKLNILGEPLPNQEKQQPVDFAKEEDYEFFFDIALAPEIKLDLTKKDKMDYFKIAIDEELVQKQISSYKANYGKYETVEEDAKPTDLLKGEVVELENGAPKAGGIAVEGAVLMPSYMKDEEEQAKFANVKKEAQIVFNPGKAYDGNETEIASFLHIDKDAVEAIAPEFMFTVKEITRYKEADLDQALFDKVFGEGTVKTEAEFLDKIKESLSSQLAPDSDYKFLLDARALLENKVGDLTFPDAFLKRWLLTTGSEKTAESLDAEYPKILEDLKFHLIKEQLAKDNDLKIEEADVRNVAMQAARVQFAQYGMVGMPDDVLANYANEMLKNKETSRNLVDKAMEEKIAACLKSLITLNEKEISLDEFKKFFETEQTEA</sequence>
<dbReference type="AlphaFoldDB" id="A0A4Y8L812"/>
<reference evidence="2 3" key="1">
    <citation type="submission" date="2019-03" db="EMBL/GenBank/DDBJ databases">
        <title>San Antonio Military Medical Center submission to MRSN (WRAIR), pending publication.</title>
        <authorList>
            <person name="Blyth D.M."/>
            <person name="Mccarthy S.L."/>
            <person name="Schall S.E."/>
            <person name="Stam J.A."/>
            <person name="Ong A.C."/>
            <person name="Mcgann P.T."/>
        </authorList>
    </citation>
    <scope>NUCLEOTIDE SEQUENCE [LARGE SCALE GENOMIC DNA]</scope>
    <source>
        <strain evidence="2 3">MRSN571793</strain>
    </source>
</reference>
<dbReference type="OrthoDB" id="9767721at2"/>
<proteinExistence type="predicted"/>
<dbReference type="Gene3D" id="1.10.3120.10">
    <property type="entry name" value="Trigger factor, C-terminal domain"/>
    <property type="match status" value="1"/>
</dbReference>
<dbReference type="PANTHER" id="PTHR30560:SF3">
    <property type="entry name" value="TRIGGER FACTOR-LIKE PROTEIN TIG, CHLOROPLASTIC"/>
    <property type="match status" value="1"/>
</dbReference>
<dbReference type="InterPro" id="IPR036611">
    <property type="entry name" value="Trigger_fac_ribosome-bd_sf"/>
</dbReference>
<protein>
    <submittedName>
        <fullName evidence="2">Trigger factor</fullName>
        <ecNumber evidence="2">5.2.1.8</ecNumber>
    </submittedName>
</protein>
<keyword evidence="2" id="KW-0413">Isomerase</keyword>
<keyword evidence="3" id="KW-1185">Reference proteome</keyword>
<dbReference type="SUPFAM" id="SSF102735">
    <property type="entry name" value="Trigger factor ribosome-binding domain"/>
    <property type="match status" value="1"/>
</dbReference>
<organism evidence="2 3">
    <name type="scientific">Dysgonomonas capnocytophagoides</name>
    <dbReference type="NCBI Taxonomy" id="45254"/>
    <lineage>
        <taxon>Bacteria</taxon>
        <taxon>Pseudomonadati</taxon>
        <taxon>Bacteroidota</taxon>
        <taxon>Bacteroidia</taxon>
        <taxon>Bacteroidales</taxon>
        <taxon>Dysgonomonadaceae</taxon>
        <taxon>Dysgonomonas</taxon>
    </lineage>
</organism>
<dbReference type="GO" id="GO:0043335">
    <property type="term" value="P:protein unfolding"/>
    <property type="evidence" value="ECO:0007669"/>
    <property type="project" value="TreeGrafter"/>
</dbReference>
<dbReference type="STRING" id="1121485.GCA_000426485_01234"/>
<dbReference type="SUPFAM" id="SSF109998">
    <property type="entry name" value="Triger factor/SurA peptide-binding domain-like"/>
    <property type="match status" value="1"/>
</dbReference>
<dbReference type="InterPro" id="IPR037041">
    <property type="entry name" value="Trigger_fac_C_sf"/>
</dbReference>
<dbReference type="RefSeq" id="WP_134435802.1">
    <property type="nucleotide sequence ID" value="NZ_SOML01000003.1"/>
</dbReference>
<dbReference type="InterPro" id="IPR005215">
    <property type="entry name" value="Trig_fac"/>
</dbReference>